<protein>
    <submittedName>
        <fullName evidence="2">Uncharacterized protein LOC106011258</fullName>
    </submittedName>
</protein>
<dbReference type="RefSeq" id="XP_012935729.1">
    <property type="nucleotide sequence ID" value="XM_013080275.2"/>
</dbReference>
<name>A0ABM0ZW26_APLCA</name>
<evidence type="ECO:0000313" key="2">
    <source>
        <dbReference type="RefSeq" id="XP_012935729.1"/>
    </source>
</evidence>
<keyword evidence="1" id="KW-1185">Reference proteome</keyword>
<dbReference type="GeneID" id="106011258"/>
<proteinExistence type="predicted"/>
<sequence>MASRNDNLCSFTGVSPKTPTYSYPQYDEQVICPPNHLLPPLELPRHLRTFNKRFEQRRKKLYCCEPHVPPAYRPVFPVPPAEFWTPVHLCNPWSFFDRSSCCDKPRPYNWENDSCPTQYCRPGGKAVPPYVIPYPNLGLYFPPCDVFRVKC</sequence>
<organism evidence="1 2">
    <name type="scientific">Aplysia californica</name>
    <name type="common">California sea hare</name>
    <dbReference type="NCBI Taxonomy" id="6500"/>
    <lineage>
        <taxon>Eukaryota</taxon>
        <taxon>Metazoa</taxon>
        <taxon>Spiralia</taxon>
        <taxon>Lophotrochozoa</taxon>
        <taxon>Mollusca</taxon>
        <taxon>Gastropoda</taxon>
        <taxon>Heterobranchia</taxon>
        <taxon>Euthyneura</taxon>
        <taxon>Tectipleura</taxon>
        <taxon>Aplysiida</taxon>
        <taxon>Aplysioidea</taxon>
        <taxon>Aplysiidae</taxon>
        <taxon>Aplysia</taxon>
    </lineage>
</organism>
<dbReference type="Proteomes" id="UP000694888">
    <property type="component" value="Unplaced"/>
</dbReference>
<reference evidence="2" key="1">
    <citation type="submission" date="2025-08" db="UniProtKB">
        <authorList>
            <consortium name="RefSeq"/>
        </authorList>
    </citation>
    <scope>IDENTIFICATION</scope>
</reference>
<gene>
    <name evidence="2" type="primary">LOC106011258</name>
</gene>
<accession>A0ABM0ZW26</accession>
<evidence type="ECO:0000313" key="1">
    <source>
        <dbReference type="Proteomes" id="UP000694888"/>
    </source>
</evidence>